<dbReference type="Gene3D" id="3.40.50.360">
    <property type="match status" value="1"/>
</dbReference>
<feature type="domain" description="NADPH-dependent FMN reductase-like" evidence="1">
    <location>
        <begin position="3"/>
        <end position="145"/>
    </location>
</feature>
<dbReference type="GO" id="GO:0016491">
    <property type="term" value="F:oxidoreductase activity"/>
    <property type="evidence" value="ECO:0007669"/>
    <property type="project" value="InterPro"/>
</dbReference>
<proteinExistence type="predicted"/>
<dbReference type="PANTHER" id="PTHR30543">
    <property type="entry name" value="CHROMATE REDUCTASE"/>
    <property type="match status" value="1"/>
</dbReference>
<dbReference type="GO" id="GO:0010181">
    <property type="term" value="F:FMN binding"/>
    <property type="evidence" value="ECO:0007669"/>
    <property type="project" value="TreeGrafter"/>
</dbReference>
<dbReference type="InterPro" id="IPR050712">
    <property type="entry name" value="NAD(P)H-dep_reductase"/>
</dbReference>
<evidence type="ECO:0000259" key="1">
    <source>
        <dbReference type="Pfam" id="PF03358"/>
    </source>
</evidence>
<sequence length="190" mass="21614">MTDIVIISSSIRDGRKSHRVALFFQQFIKSKGYETPHILDLKDYSFPLFEERLARMTDPEPKWEEFAGRINGADGVIIVTPEYNGGYPASLKNAIDFMYKEWHRKPMALAAVSDGPFAGTQVIMSLQFTLWKIGAWTVPARYHVPNVDKTYDDSGRSLNPEITDKLAGAFVDELMWCVQAKQKMDESEKS</sequence>
<dbReference type="InterPro" id="IPR029039">
    <property type="entry name" value="Flavoprotein-like_sf"/>
</dbReference>
<dbReference type="PANTHER" id="PTHR30543:SF21">
    <property type="entry name" value="NAD(P)H-DEPENDENT FMN REDUCTASE LOT6"/>
    <property type="match status" value="1"/>
</dbReference>
<name>A0A953HJD2_9BACT</name>
<evidence type="ECO:0000313" key="2">
    <source>
        <dbReference type="EMBL" id="MBY5956797.1"/>
    </source>
</evidence>
<dbReference type="RefSeq" id="WP_222578317.1">
    <property type="nucleotide sequence ID" value="NZ_JAHVHU010000002.1"/>
</dbReference>
<organism evidence="2 3">
    <name type="scientific">Membranihabitans marinus</name>
    <dbReference type="NCBI Taxonomy" id="1227546"/>
    <lineage>
        <taxon>Bacteria</taxon>
        <taxon>Pseudomonadati</taxon>
        <taxon>Bacteroidota</taxon>
        <taxon>Saprospiria</taxon>
        <taxon>Saprospirales</taxon>
        <taxon>Saprospiraceae</taxon>
        <taxon>Membranihabitans</taxon>
    </lineage>
</organism>
<dbReference type="Proteomes" id="UP000753961">
    <property type="component" value="Unassembled WGS sequence"/>
</dbReference>
<dbReference type="GO" id="GO:0005829">
    <property type="term" value="C:cytosol"/>
    <property type="evidence" value="ECO:0007669"/>
    <property type="project" value="TreeGrafter"/>
</dbReference>
<dbReference type="Pfam" id="PF03358">
    <property type="entry name" value="FMN_red"/>
    <property type="match status" value="1"/>
</dbReference>
<keyword evidence="3" id="KW-1185">Reference proteome</keyword>
<comment type="caution">
    <text evidence="2">The sequence shown here is derived from an EMBL/GenBank/DDBJ whole genome shotgun (WGS) entry which is preliminary data.</text>
</comment>
<gene>
    <name evidence="2" type="ORF">KUV50_01525</name>
</gene>
<dbReference type="SUPFAM" id="SSF52218">
    <property type="entry name" value="Flavoproteins"/>
    <property type="match status" value="1"/>
</dbReference>
<protein>
    <submittedName>
        <fullName evidence="2">NAD(P)H-dependent oxidoreductase</fullName>
    </submittedName>
</protein>
<evidence type="ECO:0000313" key="3">
    <source>
        <dbReference type="Proteomes" id="UP000753961"/>
    </source>
</evidence>
<accession>A0A953HJD2</accession>
<dbReference type="EMBL" id="JAHVHU010000002">
    <property type="protein sequence ID" value="MBY5956797.1"/>
    <property type="molecule type" value="Genomic_DNA"/>
</dbReference>
<dbReference type="InterPro" id="IPR005025">
    <property type="entry name" value="FMN_Rdtase-like_dom"/>
</dbReference>
<reference evidence="2" key="1">
    <citation type="submission" date="2021-06" db="EMBL/GenBank/DDBJ databases">
        <title>44 bacteria genomes isolated from Dapeng, Shenzhen.</title>
        <authorList>
            <person name="Zheng W."/>
            <person name="Yu S."/>
            <person name="Huang Y."/>
        </authorList>
    </citation>
    <scope>NUCLEOTIDE SEQUENCE</scope>
    <source>
        <strain evidence="2">DP5N28-2</strain>
    </source>
</reference>
<dbReference type="AlphaFoldDB" id="A0A953HJD2"/>